<reference evidence="1" key="2">
    <citation type="submission" date="2021-01" db="EMBL/GenBank/DDBJ databases">
        <authorList>
            <person name="Schikora-Tamarit M.A."/>
        </authorList>
    </citation>
    <scope>NUCLEOTIDE SEQUENCE</scope>
    <source>
        <strain evidence="1">CBS6341</strain>
    </source>
</reference>
<evidence type="ECO:0000313" key="1">
    <source>
        <dbReference type="EMBL" id="KAH3669130.1"/>
    </source>
</evidence>
<sequence>MPTQSAKLANLHPFTPHGAQSITKSINVSCKFLGSSRVDSFRNIHNPKAYYFHNNEVCQKRRCTDNTVENDCLETSIADYQGSEKILDVFTFISRIKRSEDYFGTSYQLFMVKDPSMSINKLSQRLKEIIHELMQSKRDIESQSYLPYEVNEMILMPTNAGFKLLEERGEISNFVKIFTFDIKHPGEYKIKINREEYIQILIQLNEFFKSIILQKCELLVEKNFFQKFNFFKIENPPSLEASEFNARFTDCFFLVPNQYKNAINSKLLQRIIMGKNSSKFKYPIELEINSKKVVASNVITAHKDQSSKEDQDSITLIRRNAFDISRLSA</sequence>
<proteinExistence type="predicted"/>
<dbReference type="AlphaFoldDB" id="A0A9P8PCL4"/>
<reference evidence="1" key="1">
    <citation type="journal article" date="2021" name="Open Biol.">
        <title>Shared evolutionary footprints suggest mitochondrial oxidative damage underlies multiple complex I losses in fungi.</title>
        <authorList>
            <person name="Schikora-Tamarit M.A."/>
            <person name="Marcet-Houben M."/>
            <person name="Nosek J."/>
            <person name="Gabaldon T."/>
        </authorList>
    </citation>
    <scope>NUCLEOTIDE SEQUENCE</scope>
    <source>
        <strain evidence="1">CBS6341</strain>
    </source>
</reference>
<dbReference type="Proteomes" id="UP000769528">
    <property type="component" value="Unassembled WGS sequence"/>
</dbReference>
<dbReference type="EMBL" id="JAEUBF010001347">
    <property type="protein sequence ID" value="KAH3669130.1"/>
    <property type="molecule type" value="Genomic_DNA"/>
</dbReference>
<evidence type="ECO:0000313" key="2">
    <source>
        <dbReference type="Proteomes" id="UP000769528"/>
    </source>
</evidence>
<comment type="caution">
    <text evidence="1">The sequence shown here is derived from an EMBL/GenBank/DDBJ whole genome shotgun (WGS) entry which is preliminary data.</text>
</comment>
<gene>
    <name evidence="1" type="ORF">WICMUC_005094</name>
</gene>
<accession>A0A9P8PCL4</accession>
<name>A0A9P8PCL4_9ASCO</name>
<keyword evidence="2" id="KW-1185">Reference proteome</keyword>
<protein>
    <submittedName>
        <fullName evidence="1">Uncharacterized protein</fullName>
    </submittedName>
</protein>
<organism evidence="1 2">
    <name type="scientific">Wickerhamomyces mucosus</name>
    <dbReference type="NCBI Taxonomy" id="1378264"/>
    <lineage>
        <taxon>Eukaryota</taxon>
        <taxon>Fungi</taxon>
        <taxon>Dikarya</taxon>
        <taxon>Ascomycota</taxon>
        <taxon>Saccharomycotina</taxon>
        <taxon>Saccharomycetes</taxon>
        <taxon>Phaffomycetales</taxon>
        <taxon>Wickerhamomycetaceae</taxon>
        <taxon>Wickerhamomyces</taxon>
    </lineage>
</organism>